<evidence type="ECO:0000256" key="1">
    <source>
        <dbReference type="ARBA" id="ARBA00022553"/>
    </source>
</evidence>
<dbReference type="OrthoDB" id="955324at2"/>
<keyword evidence="3" id="KW-0540">Nuclease</keyword>
<reference evidence="6 7" key="1">
    <citation type="submission" date="2018-04" db="EMBL/GenBank/DDBJ databases">
        <title>Genomic Encyclopedia of Archaeal and Bacterial Type Strains, Phase II (KMG-II): from individual species to whole genera.</title>
        <authorList>
            <person name="Goeker M."/>
        </authorList>
    </citation>
    <scope>NUCLEOTIDE SEQUENCE [LARGE SCALE GENOMIC DNA]</scope>
    <source>
        <strain evidence="6 7">DSM 26809</strain>
    </source>
</reference>
<dbReference type="Pfam" id="PF01934">
    <property type="entry name" value="HepT-like"/>
    <property type="match status" value="1"/>
</dbReference>
<dbReference type="PANTHER" id="PTHR34139">
    <property type="entry name" value="UPF0331 PROTEIN MJ0127"/>
    <property type="match status" value="1"/>
</dbReference>
<dbReference type="GO" id="GO:0004540">
    <property type="term" value="F:RNA nuclease activity"/>
    <property type="evidence" value="ECO:0007669"/>
    <property type="project" value="InterPro"/>
</dbReference>
<dbReference type="RefSeq" id="WP_107827952.1">
    <property type="nucleotide sequence ID" value="NZ_CP160205.1"/>
</dbReference>
<evidence type="ECO:0000313" key="6">
    <source>
        <dbReference type="EMBL" id="PTR00056.1"/>
    </source>
</evidence>
<dbReference type="SUPFAM" id="SSF81593">
    <property type="entry name" value="Nucleotidyltransferase substrate binding subunit/domain"/>
    <property type="match status" value="1"/>
</dbReference>
<dbReference type="PANTHER" id="PTHR34139:SF1">
    <property type="entry name" value="RNASE MJ1380-RELATED"/>
    <property type="match status" value="1"/>
</dbReference>
<dbReference type="GO" id="GO:0110001">
    <property type="term" value="C:toxin-antitoxin complex"/>
    <property type="evidence" value="ECO:0007669"/>
    <property type="project" value="InterPro"/>
</dbReference>
<sequence>MIRTDKVYIEDIIESINLIEKYTQGITEYQFSNDIQLQDAVTRRFEIIGEASSKISEAIKAKYPATQWKLMKLMRNKLIHEYFGVSAQTIFATVMADLPVLKAQLVHLKQTEF</sequence>
<comment type="caution">
    <text evidence="6">The sequence shown here is derived from an EMBL/GenBank/DDBJ whole genome shotgun (WGS) entry which is preliminary data.</text>
</comment>
<keyword evidence="2" id="KW-1277">Toxin-antitoxin system</keyword>
<evidence type="ECO:0000313" key="7">
    <source>
        <dbReference type="Proteomes" id="UP000244168"/>
    </source>
</evidence>
<evidence type="ECO:0000256" key="2">
    <source>
        <dbReference type="ARBA" id="ARBA00022649"/>
    </source>
</evidence>
<protein>
    <submittedName>
        <fullName evidence="6">Uncharacterized protein with HEPN domain</fullName>
    </submittedName>
</protein>
<evidence type="ECO:0000256" key="3">
    <source>
        <dbReference type="ARBA" id="ARBA00022722"/>
    </source>
</evidence>
<dbReference type="InterPro" id="IPR051813">
    <property type="entry name" value="HepT_RNase_toxin"/>
</dbReference>
<gene>
    <name evidence="6" type="ORF">C8P68_102887</name>
</gene>
<dbReference type="EMBL" id="QAOQ01000002">
    <property type="protein sequence ID" value="PTR00056.1"/>
    <property type="molecule type" value="Genomic_DNA"/>
</dbReference>
<dbReference type="GO" id="GO:0000166">
    <property type="term" value="F:nucleotide binding"/>
    <property type="evidence" value="ECO:0007669"/>
    <property type="project" value="UniProtKB-KW"/>
</dbReference>
<dbReference type="GO" id="GO:0016787">
    <property type="term" value="F:hydrolase activity"/>
    <property type="evidence" value="ECO:0007669"/>
    <property type="project" value="UniProtKB-KW"/>
</dbReference>
<proteinExistence type="predicted"/>
<dbReference type="Proteomes" id="UP000244168">
    <property type="component" value="Unassembled WGS sequence"/>
</dbReference>
<organism evidence="6 7">
    <name type="scientific">Mucilaginibacter yixingensis</name>
    <dbReference type="NCBI Taxonomy" id="1295612"/>
    <lineage>
        <taxon>Bacteria</taxon>
        <taxon>Pseudomonadati</taxon>
        <taxon>Bacteroidota</taxon>
        <taxon>Sphingobacteriia</taxon>
        <taxon>Sphingobacteriales</taxon>
        <taxon>Sphingobacteriaceae</taxon>
        <taxon>Mucilaginibacter</taxon>
    </lineage>
</organism>
<keyword evidence="5" id="KW-0378">Hydrolase</keyword>
<dbReference type="InterPro" id="IPR008201">
    <property type="entry name" value="HepT-like"/>
</dbReference>
<evidence type="ECO:0000256" key="5">
    <source>
        <dbReference type="ARBA" id="ARBA00022801"/>
    </source>
</evidence>
<accession>A0A2T5JEH3</accession>
<keyword evidence="1" id="KW-0597">Phosphoprotein</keyword>
<keyword evidence="4" id="KW-0547">Nucleotide-binding</keyword>
<evidence type="ECO:0000256" key="4">
    <source>
        <dbReference type="ARBA" id="ARBA00022741"/>
    </source>
</evidence>
<dbReference type="AlphaFoldDB" id="A0A2T5JEH3"/>
<keyword evidence="7" id="KW-1185">Reference proteome</keyword>
<name>A0A2T5JEH3_9SPHI</name>